<evidence type="ECO:0000313" key="3">
    <source>
        <dbReference type="EMBL" id="ORY08272.1"/>
    </source>
</evidence>
<dbReference type="STRING" id="1314790.A0A1Y1ZDA6"/>
<dbReference type="InterPro" id="IPR001810">
    <property type="entry name" value="F-box_dom"/>
</dbReference>
<dbReference type="OrthoDB" id="421226at2759"/>
<name>A0A1Y1ZDA6_9FUNG</name>
<dbReference type="InParanoid" id="A0A1Y1ZDA6"/>
<evidence type="ECO:0000259" key="2">
    <source>
        <dbReference type="PROSITE" id="PS50181"/>
    </source>
</evidence>
<dbReference type="Pfam" id="PF25372">
    <property type="entry name" value="DUF7885"/>
    <property type="match status" value="1"/>
</dbReference>
<dbReference type="Gene3D" id="3.80.10.10">
    <property type="entry name" value="Ribonuclease Inhibitor"/>
    <property type="match status" value="1"/>
</dbReference>
<feature type="domain" description="F-box" evidence="2">
    <location>
        <begin position="1"/>
        <end position="48"/>
    </location>
</feature>
<dbReference type="Pfam" id="PF00646">
    <property type="entry name" value="F-box"/>
    <property type="match status" value="1"/>
</dbReference>
<dbReference type="SMART" id="SM00367">
    <property type="entry name" value="LRR_CC"/>
    <property type="match status" value="3"/>
</dbReference>
<dbReference type="GO" id="GO:0019005">
    <property type="term" value="C:SCF ubiquitin ligase complex"/>
    <property type="evidence" value="ECO:0007669"/>
    <property type="project" value="TreeGrafter"/>
</dbReference>
<proteinExistence type="predicted"/>
<dbReference type="AlphaFoldDB" id="A0A1Y1ZDA6"/>
<dbReference type="GO" id="GO:0031146">
    <property type="term" value="P:SCF-dependent proteasomal ubiquitin-dependent protein catabolic process"/>
    <property type="evidence" value="ECO:0007669"/>
    <property type="project" value="TreeGrafter"/>
</dbReference>
<dbReference type="EMBL" id="MCFE01000002">
    <property type="protein sequence ID" value="ORY08272.1"/>
    <property type="molecule type" value="Genomic_DNA"/>
</dbReference>
<dbReference type="InterPro" id="IPR036047">
    <property type="entry name" value="F-box-like_dom_sf"/>
</dbReference>
<dbReference type="PANTHER" id="PTHR13318">
    <property type="entry name" value="PARTNER OF PAIRED, ISOFORM B-RELATED"/>
    <property type="match status" value="1"/>
</dbReference>
<evidence type="ECO:0000256" key="1">
    <source>
        <dbReference type="SAM" id="MobiDB-lite"/>
    </source>
</evidence>
<gene>
    <name evidence="3" type="ORF">K493DRAFT_272856</name>
</gene>
<dbReference type="PROSITE" id="PS50181">
    <property type="entry name" value="FBOX"/>
    <property type="match status" value="1"/>
</dbReference>
<feature type="region of interest" description="Disordered" evidence="1">
    <location>
        <begin position="218"/>
        <end position="238"/>
    </location>
</feature>
<accession>A0A1Y1ZDA6</accession>
<dbReference type="SUPFAM" id="SSF81383">
    <property type="entry name" value="F-box domain"/>
    <property type="match status" value="1"/>
</dbReference>
<dbReference type="InterPro" id="IPR006553">
    <property type="entry name" value="Leu-rich_rpt_Cys-con_subtyp"/>
</dbReference>
<sequence>MASFPIELLREILQYCEQKTLFNSSLVGRSWYTQSVPFLYHTPLFTSLESYLSFSKGITEDTGRHVDTLDLSQVPHRWDHLTSSQVNPVLLACSKLRRLNLELCQIDDTVLQVLANSSCDTIEELNLNECLINDEGLSALVNCKKLRSLEIETCPVTDRSVIEIANACVNLERLNLARCEEITDESIAVIRSNLKQLRYLSVEECYGVLEHEGWAEATEWETDWGTDTEGEGEDEEQP</sequence>
<dbReference type="InterPro" id="IPR032675">
    <property type="entry name" value="LRR_dom_sf"/>
</dbReference>
<reference evidence="3 4" key="1">
    <citation type="submission" date="2016-07" db="EMBL/GenBank/DDBJ databases">
        <title>Pervasive Adenine N6-methylation of Active Genes in Fungi.</title>
        <authorList>
            <consortium name="DOE Joint Genome Institute"/>
            <person name="Mondo S.J."/>
            <person name="Dannebaum R.O."/>
            <person name="Kuo R.C."/>
            <person name="Labutti K."/>
            <person name="Haridas S."/>
            <person name="Kuo A."/>
            <person name="Salamov A."/>
            <person name="Ahrendt S.R."/>
            <person name="Lipzen A."/>
            <person name="Sullivan W."/>
            <person name="Andreopoulos W.B."/>
            <person name="Clum A."/>
            <person name="Lindquist E."/>
            <person name="Daum C."/>
            <person name="Ramamoorthy G.K."/>
            <person name="Gryganskyi A."/>
            <person name="Culley D."/>
            <person name="Magnuson J.K."/>
            <person name="James T.Y."/>
            <person name="O'Malley M.A."/>
            <person name="Stajich J.E."/>
            <person name="Spatafora J.W."/>
            <person name="Visel A."/>
            <person name="Grigoriev I.V."/>
        </authorList>
    </citation>
    <scope>NUCLEOTIDE SEQUENCE [LARGE SCALE GENOMIC DNA]</scope>
    <source>
        <strain evidence="3 4">CBS 931.73</strain>
    </source>
</reference>
<evidence type="ECO:0000313" key="4">
    <source>
        <dbReference type="Proteomes" id="UP000193498"/>
    </source>
</evidence>
<dbReference type="InterPro" id="IPR057207">
    <property type="entry name" value="FBXL15_LRR"/>
</dbReference>
<keyword evidence="4" id="KW-1185">Reference proteome</keyword>
<dbReference type="Proteomes" id="UP000193498">
    <property type="component" value="Unassembled WGS sequence"/>
</dbReference>
<protein>
    <submittedName>
        <fullName evidence="3">RNI-like protein</fullName>
    </submittedName>
</protein>
<dbReference type="SUPFAM" id="SSF52047">
    <property type="entry name" value="RNI-like"/>
    <property type="match status" value="1"/>
</dbReference>
<organism evidence="3 4">
    <name type="scientific">Basidiobolus meristosporus CBS 931.73</name>
    <dbReference type="NCBI Taxonomy" id="1314790"/>
    <lineage>
        <taxon>Eukaryota</taxon>
        <taxon>Fungi</taxon>
        <taxon>Fungi incertae sedis</taxon>
        <taxon>Zoopagomycota</taxon>
        <taxon>Entomophthoromycotina</taxon>
        <taxon>Basidiobolomycetes</taxon>
        <taxon>Basidiobolales</taxon>
        <taxon>Basidiobolaceae</taxon>
        <taxon>Basidiobolus</taxon>
    </lineage>
</organism>
<comment type="caution">
    <text evidence="3">The sequence shown here is derived from an EMBL/GenBank/DDBJ whole genome shotgun (WGS) entry which is preliminary data.</text>
</comment>